<accession>A0ABV1TWI2</accession>
<gene>
    <name evidence="2" type="ORF">ABT211_45350</name>
</gene>
<name>A0ABV1TWI2_9ACTN</name>
<dbReference type="RefSeq" id="WP_351962620.1">
    <property type="nucleotide sequence ID" value="NZ_JBEOZM010000052.1"/>
</dbReference>
<evidence type="ECO:0000313" key="2">
    <source>
        <dbReference type="EMBL" id="MER6274406.1"/>
    </source>
</evidence>
<dbReference type="Proteomes" id="UP001490365">
    <property type="component" value="Unassembled WGS sequence"/>
</dbReference>
<comment type="caution">
    <text evidence="2">The sequence shown here is derived from an EMBL/GenBank/DDBJ whole genome shotgun (WGS) entry which is preliminary data.</text>
</comment>
<keyword evidence="3" id="KW-1185">Reference proteome</keyword>
<sequence length="134" mass="14785">MARQAGGCVVHGSPARPAECSVPVGVGRPADRDDEEQPARPCSRCGSDLLLHWHGPLGTGVWMELCPVCDAYRPAARAFIRWHRDADRDPTALPQLFEDWETETMHAQGWARAPRNPRLPSVHLPLPASHRGRG</sequence>
<reference evidence="2 3" key="1">
    <citation type="submission" date="2024-06" db="EMBL/GenBank/DDBJ databases">
        <title>The Natural Products Discovery Center: Release of the First 8490 Sequenced Strains for Exploring Actinobacteria Biosynthetic Diversity.</title>
        <authorList>
            <person name="Kalkreuter E."/>
            <person name="Kautsar S.A."/>
            <person name="Yang D."/>
            <person name="Bader C.D."/>
            <person name="Teijaro C.N."/>
            <person name="Fluegel L."/>
            <person name="Davis C.M."/>
            <person name="Simpson J.R."/>
            <person name="Lauterbach L."/>
            <person name="Steele A.D."/>
            <person name="Gui C."/>
            <person name="Meng S."/>
            <person name="Li G."/>
            <person name="Viehrig K."/>
            <person name="Ye F."/>
            <person name="Su P."/>
            <person name="Kiefer A.F."/>
            <person name="Nichols A."/>
            <person name="Cepeda A.J."/>
            <person name="Yan W."/>
            <person name="Fan B."/>
            <person name="Jiang Y."/>
            <person name="Adhikari A."/>
            <person name="Zheng C.-J."/>
            <person name="Schuster L."/>
            <person name="Cowan T.M."/>
            <person name="Smanski M.J."/>
            <person name="Chevrette M.G."/>
            <person name="De Carvalho L.P.S."/>
            <person name="Shen B."/>
        </authorList>
    </citation>
    <scope>NUCLEOTIDE SEQUENCE [LARGE SCALE GENOMIC DNA]</scope>
    <source>
        <strain evidence="2 3">NPDC001694</strain>
    </source>
</reference>
<evidence type="ECO:0000313" key="3">
    <source>
        <dbReference type="Proteomes" id="UP001490365"/>
    </source>
</evidence>
<dbReference type="InterPro" id="IPR046267">
    <property type="entry name" value="DUF6300"/>
</dbReference>
<feature type="region of interest" description="Disordered" evidence="1">
    <location>
        <begin position="21"/>
        <end position="41"/>
    </location>
</feature>
<feature type="region of interest" description="Disordered" evidence="1">
    <location>
        <begin position="111"/>
        <end position="134"/>
    </location>
</feature>
<proteinExistence type="predicted"/>
<organism evidence="2 3">
    <name type="scientific">Streptomyces sp. 900105755</name>
    <dbReference type="NCBI Taxonomy" id="3154389"/>
    <lineage>
        <taxon>Bacteria</taxon>
        <taxon>Bacillati</taxon>
        <taxon>Actinomycetota</taxon>
        <taxon>Actinomycetes</taxon>
        <taxon>Kitasatosporales</taxon>
        <taxon>Streptomycetaceae</taxon>
        <taxon>Streptomyces</taxon>
    </lineage>
</organism>
<dbReference type="EMBL" id="JBEOZM010000052">
    <property type="protein sequence ID" value="MER6274406.1"/>
    <property type="molecule type" value="Genomic_DNA"/>
</dbReference>
<evidence type="ECO:0000256" key="1">
    <source>
        <dbReference type="SAM" id="MobiDB-lite"/>
    </source>
</evidence>
<protein>
    <submittedName>
        <fullName evidence="2">DUF6300 family protein</fullName>
    </submittedName>
</protein>
<dbReference type="Pfam" id="PF19817">
    <property type="entry name" value="DUF6300"/>
    <property type="match status" value="1"/>
</dbReference>